<keyword evidence="11" id="KW-1185">Reference proteome</keyword>
<evidence type="ECO:0000256" key="2">
    <source>
        <dbReference type="ARBA" id="ARBA00022649"/>
    </source>
</evidence>
<dbReference type="PANTHER" id="PTHR33653">
    <property type="entry name" value="RIBONUCLEASE VAPC2"/>
    <property type="match status" value="1"/>
</dbReference>
<name>A0ABV7DM48_9HYPH</name>
<dbReference type="EC" id="3.1.-.-" evidence="8"/>
<keyword evidence="2 8" id="KW-1277">Toxin-antitoxin system</keyword>
<evidence type="ECO:0000256" key="4">
    <source>
        <dbReference type="ARBA" id="ARBA00022723"/>
    </source>
</evidence>
<evidence type="ECO:0000256" key="3">
    <source>
        <dbReference type="ARBA" id="ARBA00022722"/>
    </source>
</evidence>
<dbReference type="PANTHER" id="PTHR33653:SF1">
    <property type="entry name" value="RIBONUCLEASE VAPC2"/>
    <property type="match status" value="1"/>
</dbReference>
<keyword evidence="6 8" id="KW-0460">Magnesium</keyword>
<keyword evidence="4 8" id="KW-0479">Metal-binding</keyword>
<dbReference type="Proteomes" id="UP001595377">
    <property type="component" value="Unassembled WGS sequence"/>
</dbReference>
<dbReference type="SUPFAM" id="SSF88723">
    <property type="entry name" value="PIN domain-like"/>
    <property type="match status" value="1"/>
</dbReference>
<gene>
    <name evidence="8" type="primary">vapC</name>
    <name evidence="10" type="ORF">ACFOHH_22350</name>
</gene>
<comment type="caution">
    <text evidence="10">The sequence shown here is derived from an EMBL/GenBank/DDBJ whole genome shotgun (WGS) entry which is preliminary data.</text>
</comment>
<reference evidence="11" key="1">
    <citation type="journal article" date="2019" name="Int. J. Syst. Evol. Microbiol.">
        <title>The Global Catalogue of Microorganisms (GCM) 10K type strain sequencing project: providing services to taxonomists for standard genome sequencing and annotation.</title>
        <authorList>
            <consortium name="The Broad Institute Genomics Platform"/>
            <consortium name="The Broad Institute Genome Sequencing Center for Infectious Disease"/>
            <person name="Wu L."/>
            <person name="Ma J."/>
        </authorList>
    </citation>
    <scope>NUCLEOTIDE SEQUENCE [LARGE SCALE GENOMIC DNA]</scope>
    <source>
        <strain evidence="11">KCTC 52677</strain>
    </source>
</reference>
<evidence type="ECO:0000256" key="5">
    <source>
        <dbReference type="ARBA" id="ARBA00022801"/>
    </source>
</evidence>
<evidence type="ECO:0000256" key="6">
    <source>
        <dbReference type="ARBA" id="ARBA00022842"/>
    </source>
</evidence>
<dbReference type="EMBL" id="JBHRSP010000042">
    <property type="protein sequence ID" value="MFC3075869.1"/>
    <property type="molecule type" value="Genomic_DNA"/>
</dbReference>
<dbReference type="InterPro" id="IPR002716">
    <property type="entry name" value="PIN_dom"/>
</dbReference>
<accession>A0ABV7DM48</accession>
<protein>
    <recommendedName>
        <fullName evidence="8">Ribonuclease VapC</fullName>
        <shortName evidence="8">RNase VapC</shortName>
        <ecNumber evidence="8">3.1.-.-</ecNumber>
    </recommendedName>
    <alternativeName>
        <fullName evidence="8">Toxin VapC</fullName>
    </alternativeName>
</protein>
<evidence type="ECO:0000313" key="11">
    <source>
        <dbReference type="Proteomes" id="UP001595377"/>
    </source>
</evidence>
<evidence type="ECO:0000256" key="8">
    <source>
        <dbReference type="HAMAP-Rule" id="MF_00265"/>
    </source>
</evidence>
<dbReference type="HAMAP" id="MF_00265">
    <property type="entry name" value="VapC_Nob1"/>
    <property type="match status" value="1"/>
</dbReference>
<comment type="function">
    <text evidence="8">Toxic component of a toxin-antitoxin (TA) system. An RNase.</text>
</comment>
<dbReference type="InterPro" id="IPR050556">
    <property type="entry name" value="Type_II_TA_system_RNase"/>
</dbReference>
<dbReference type="InterPro" id="IPR029060">
    <property type="entry name" value="PIN-like_dom_sf"/>
</dbReference>
<keyword evidence="3 8" id="KW-0540">Nuclease</keyword>
<dbReference type="Pfam" id="PF01850">
    <property type="entry name" value="PIN"/>
    <property type="match status" value="1"/>
</dbReference>
<dbReference type="Gene3D" id="3.40.50.1010">
    <property type="entry name" value="5'-nuclease"/>
    <property type="match status" value="1"/>
</dbReference>
<dbReference type="CDD" id="cd18746">
    <property type="entry name" value="PIN_VapC4-5_FitB-like"/>
    <property type="match status" value="1"/>
</dbReference>
<comment type="similarity">
    <text evidence="7 8">Belongs to the PINc/VapC protein family.</text>
</comment>
<feature type="domain" description="PIN" evidence="9">
    <location>
        <begin position="5"/>
        <end position="126"/>
    </location>
</feature>
<dbReference type="InterPro" id="IPR022907">
    <property type="entry name" value="VapC_family"/>
</dbReference>
<keyword evidence="8" id="KW-0800">Toxin</keyword>
<evidence type="ECO:0000259" key="9">
    <source>
        <dbReference type="Pfam" id="PF01850"/>
    </source>
</evidence>
<evidence type="ECO:0000256" key="1">
    <source>
        <dbReference type="ARBA" id="ARBA00001946"/>
    </source>
</evidence>
<keyword evidence="5 8" id="KW-0378">Hydrolase</keyword>
<organism evidence="10 11">
    <name type="scientific">Shinella pollutisoli</name>
    <dbReference type="NCBI Taxonomy" id="2250594"/>
    <lineage>
        <taxon>Bacteria</taxon>
        <taxon>Pseudomonadati</taxon>
        <taxon>Pseudomonadota</taxon>
        <taxon>Alphaproteobacteria</taxon>
        <taxon>Hyphomicrobiales</taxon>
        <taxon>Rhizobiaceae</taxon>
        <taxon>Shinella</taxon>
    </lineage>
</organism>
<evidence type="ECO:0000256" key="7">
    <source>
        <dbReference type="ARBA" id="ARBA00038093"/>
    </source>
</evidence>
<sequence>MIGWLLDTNVIAALISPNGAPSVKRWAAAQAEESFFLSVLTLAEYDKGIANLAGDHPERWRYAAARDALEARFSSRILPLDDRCVRLWGRVSGEARRRTGTAPPVIDTLLAATAVVHDLYLVTRNGRDVCESGAVVFNPWEDDAAAFPLSPRR</sequence>
<comment type="cofactor">
    <cofactor evidence="1 8">
        <name>Mg(2+)</name>
        <dbReference type="ChEBI" id="CHEBI:18420"/>
    </cofactor>
</comment>
<feature type="binding site" evidence="8">
    <location>
        <position position="107"/>
    </location>
    <ligand>
        <name>Mg(2+)</name>
        <dbReference type="ChEBI" id="CHEBI:18420"/>
    </ligand>
</feature>
<evidence type="ECO:0000313" key="10">
    <source>
        <dbReference type="EMBL" id="MFC3075869.1"/>
    </source>
</evidence>
<feature type="binding site" evidence="8">
    <location>
        <position position="7"/>
    </location>
    <ligand>
        <name>Mg(2+)</name>
        <dbReference type="ChEBI" id="CHEBI:18420"/>
    </ligand>
</feature>
<dbReference type="RefSeq" id="WP_257315014.1">
    <property type="nucleotide sequence ID" value="NZ_JANFDG010000009.1"/>
</dbReference>
<proteinExistence type="inferred from homology"/>